<comment type="caution">
    <text evidence="1">The sequence shown here is derived from an EMBL/GenBank/DDBJ whole genome shotgun (WGS) entry which is preliminary data.</text>
</comment>
<dbReference type="Proteomes" id="UP000735302">
    <property type="component" value="Unassembled WGS sequence"/>
</dbReference>
<evidence type="ECO:0000313" key="2">
    <source>
        <dbReference type="Proteomes" id="UP000735302"/>
    </source>
</evidence>
<proteinExistence type="predicted"/>
<dbReference type="AlphaFoldDB" id="A0AAV4D558"/>
<sequence>MLELSVNYNELPTVNWRPDILSGQANQDYMYTWSGESVNTSFPRMHYITLAALQCFTARRSLFAVLGRSQDLRDRRQAGHRTRANSLKPFHISLQGEFDSQLHQPQRTFLF</sequence>
<organism evidence="1 2">
    <name type="scientific">Plakobranchus ocellatus</name>
    <dbReference type="NCBI Taxonomy" id="259542"/>
    <lineage>
        <taxon>Eukaryota</taxon>
        <taxon>Metazoa</taxon>
        <taxon>Spiralia</taxon>
        <taxon>Lophotrochozoa</taxon>
        <taxon>Mollusca</taxon>
        <taxon>Gastropoda</taxon>
        <taxon>Heterobranchia</taxon>
        <taxon>Euthyneura</taxon>
        <taxon>Panpulmonata</taxon>
        <taxon>Sacoglossa</taxon>
        <taxon>Placobranchoidea</taxon>
        <taxon>Plakobranchidae</taxon>
        <taxon>Plakobranchus</taxon>
    </lineage>
</organism>
<name>A0AAV4D558_9GAST</name>
<dbReference type="EMBL" id="BLXT01007473">
    <property type="protein sequence ID" value="GFO39269.1"/>
    <property type="molecule type" value="Genomic_DNA"/>
</dbReference>
<keyword evidence="2" id="KW-1185">Reference proteome</keyword>
<protein>
    <submittedName>
        <fullName evidence="1">Uncharacterized protein</fullName>
    </submittedName>
</protein>
<gene>
    <name evidence="1" type="ORF">PoB_006577400</name>
</gene>
<accession>A0AAV4D558</accession>
<evidence type="ECO:0000313" key="1">
    <source>
        <dbReference type="EMBL" id="GFO39269.1"/>
    </source>
</evidence>
<reference evidence="1 2" key="1">
    <citation type="journal article" date="2021" name="Elife">
        <title>Chloroplast acquisition without the gene transfer in kleptoplastic sea slugs, Plakobranchus ocellatus.</title>
        <authorList>
            <person name="Maeda T."/>
            <person name="Takahashi S."/>
            <person name="Yoshida T."/>
            <person name="Shimamura S."/>
            <person name="Takaki Y."/>
            <person name="Nagai Y."/>
            <person name="Toyoda A."/>
            <person name="Suzuki Y."/>
            <person name="Arimoto A."/>
            <person name="Ishii H."/>
            <person name="Satoh N."/>
            <person name="Nishiyama T."/>
            <person name="Hasebe M."/>
            <person name="Maruyama T."/>
            <person name="Minagawa J."/>
            <person name="Obokata J."/>
            <person name="Shigenobu S."/>
        </authorList>
    </citation>
    <scope>NUCLEOTIDE SEQUENCE [LARGE SCALE GENOMIC DNA]</scope>
</reference>